<dbReference type="STRING" id="1693.BMIN_0175"/>
<reference evidence="2 3" key="1">
    <citation type="submission" date="2014-03" db="EMBL/GenBank/DDBJ databases">
        <title>Genomics of Bifidobacteria.</title>
        <authorList>
            <person name="Ventura M."/>
            <person name="Milani C."/>
            <person name="Lugli G.A."/>
        </authorList>
    </citation>
    <scope>NUCLEOTIDE SEQUENCE [LARGE SCALE GENOMIC DNA]</scope>
    <source>
        <strain evidence="2 3">LMG 11592</strain>
    </source>
</reference>
<dbReference type="EMBL" id="JGZD01000009">
    <property type="protein sequence ID" value="KFI72283.1"/>
    <property type="molecule type" value="Genomic_DNA"/>
</dbReference>
<dbReference type="AlphaFoldDB" id="A0A087BMN3"/>
<evidence type="ECO:0000313" key="2">
    <source>
        <dbReference type="EMBL" id="KFI72283.1"/>
    </source>
</evidence>
<proteinExistence type="predicted"/>
<sequence length="250" mass="28124">MTAHESDITGIRPDNRKPQTVQQDGIGTGGIGTGAADAPIGSRRPDPLIATVVAHEWRQFQDTTNEGGRASCQDNWPMFSQMRTSQFLTWPHDLLNSYENDLTQADRTGRNLVTEKYARMMESTDPTTFDRDIRPFIPRLDEGRMQVQERIIATQVGWAADFRERYPRLGAGMRVLTTDQDTTENTSFETYLRGELGTYSDRTLSLYARMVDSLTSGHGNLTEDTIANTVRLAGFTGLDEAEKSQGHWDR</sequence>
<dbReference type="Proteomes" id="UP000029014">
    <property type="component" value="Unassembled WGS sequence"/>
</dbReference>
<keyword evidence="3" id="KW-1185">Reference proteome</keyword>
<evidence type="ECO:0008006" key="4">
    <source>
        <dbReference type="Google" id="ProtNLM"/>
    </source>
</evidence>
<accession>A0A087BMN3</accession>
<dbReference type="Pfam" id="PF13526">
    <property type="entry name" value="DUF4125"/>
    <property type="match status" value="1"/>
</dbReference>
<dbReference type="RefSeq" id="WP_022860931.1">
    <property type="nucleotide sequence ID" value="NZ_JGZD01000009.1"/>
</dbReference>
<gene>
    <name evidence="2" type="ORF">BMIN_0175</name>
</gene>
<evidence type="ECO:0000256" key="1">
    <source>
        <dbReference type="SAM" id="MobiDB-lite"/>
    </source>
</evidence>
<comment type="caution">
    <text evidence="2">The sequence shown here is derived from an EMBL/GenBank/DDBJ whole genome shotgun (WGS) entry which is preliminary data.</text>
</comment>
<feature type="compositionally biased region" description="Basic and acidic residues" evidence="1">
    <location>
        <begin position="1"/>
        <end position="17"/>
    </location>
</feature>
<feature type="region of interest" description="Disordered" evidence="1">
    <location>
        <begin position="1"/>
        <end position="44"/>
    </location>
</feature>
<dbReference type="InterPro" id="IPR025191">
    <property type="entry name" value="DUF4125"/>
</dbReference>
<organism evidence="2 3">
    <name type="scientific">Bifidobacterium minimum</name>
    <dbReference type="NCBI Taxonomy" id="1693"/>
    <lineage>
        <taxon>Bacteria</taxon>
        <taxon>Bacillati</taxon>
        <taxon>Actinomycetota</taxon>
        <taxon>Actinomycetes</taxon>
        <taxon>Bifidobacteriales</taxon>
        <taxon>Bifidobacteriaceae</taxon>
        <taxon>Bifidobacterium</taxon>
    </lineage>
</organism>
<evidence type="ECO:0000313" key="3">
    <source>
        <dbReference type="Proteomes" id="UP000029014"/>
    </source>
</evidence>
<dbReference type="eggNOG" id="ENOG5031HGC">
    <property type="taxonomic scope" value="Bacteria"/>
</dbReference>
<name>A0A087BMN3_9BIFI</name>
<protein>
    <recommendedName>
        <fullName evidence="4">DUF4125 domain-containing protein</fullName>
    </recommendedName>
</protein>